<evidence type="ECO:0000256" key="5">
    <source>
        <dbReference type="ARBA" id="ARBA00022618"/>
    </source>
</evidence>
<evidence type="ECO:0000256" key="11">
    <source>
        <dbReference type="ARBA" id="ARBA00023328"/>
    </source>
</evidence>
<evidence type="ECO:0000256" key="2">
    <source>
        <dbReference type="ARBA" id="ARBA00004629"/>
    </source>
</evidence>
<dbReference type="GO" id="GO:0007052">
    <property type="term" value="P:mitotic spindle organization"/>
    <property type="evidence" value="ECO:0007669"/>
    <property type="project" value="TreeGrafter"/>
</dbReference>
<organism evidence="15 16">
    <name type="scientific">Pycnococcus provasolii</name>
    <dbReference type="NCBI Taxonomy" id="41880"/>
    <lineage>
        <taxon>Eukaryota</taxon>
        <taxon>Viridiplantae</taxon>
        <taxon>Chlorophyta</taxon>
        <taxon>Pseudoscourfieldiophyceae</taxon>
        <taxon>Pseudoscourfieldiales</taxon>
        <taxon>Pycnococcaceae</taxon>
        <taxon>Pycnococcus</taxon>
    </lineage>
</organism>
<proteinExistence type="inferred from homology"/>
<evidence type="ECO:0000259" key="13">
    <source>
        <dbReference type="Pfam" id="PF03800"/>
    </source>
</evidence>
<accession>A0A830HQ31</accession>
<dbReference type="GO" id="GO:0044877">
    <property type="term" value="F:protein-containing complex binding"/>
    <property type="evidence" value="ECO:0007669"/>
    <property type="project" value="TreeGrafter"/>
</dbReference>
<feature type="domain" description="Kinetochore protein Nuf2 N-terminal" evidence="13">
    <location>
        <begin position="3"/>
        <end position="141"/>
    </location>
</feature>
<dbReference type="AlphaFoldDB" id="A0A830HQ31"/>
<dbReference type="InterPro" id="IPR005549">
    <property type="entry name" value="Kinetochore_Nuf2_N"/>
</dbReference>
<feature type="domain" description="Nuf2 DHR10-like" evidence="14">
    <location>
        <begin position="254"/>
        <end position="369"/>
    </location>
</feature>
<dbReference type="Gene3D" id="1.10.418.60">
    <property type="entry name" value="Ncd80 complex, Nuf2 subunit"/>
    <property type="match status" value="1"/>
</dbReference>
<keyword evidence="6" id="KW-0498">Mitosis</keyword>
<evidence type="ECO:0000256" key="1">
    <source>
        <dbReference type="ARBA" id="ARBA00004123"/>
    </source>
</evidence>
<evidence type="ECO:0000256" key="8">
    <source>
        <dbReference type="ARBA" id="ARBA00023054"/>
    </source>
</evidence>
<evidence type="ECO:0000256" key="7">
    <source>
        <dbReference type="ARBA" id="ARBA00022838"/>
    </source>
</evidence>
<dbReference type="OrthoDB" id="8194677at2759"/>
<dbReference type="InterPro" id="IPR041112">
    <property type="entry name" value="Nuf2_DHR10-like"/>
</dbReference>
<dbReference type="Proteomes" id="UP000660262">
    <property type="component" value="Unassembled WGS sequence"/>
</dbReference>
<keyword evidence="9" id="KW-0539">Nucleus</keyword>
<dbReference type="GO" id="GO:0051383">
    <property type="term" value="P:kinetochore organization"/>
    <property type="evidence" value="ECO:0007669"/>
    <property type="project" value="TreeGrafter"/>
</dbReference>
<comment type="caution">
    <text evidence="15">The sequence shown here is derived from an EMBL/GenBank/DDBJ whole genome shotgun (WGS) entry which is preliminary data.</text>
</comment>
<dbReference type="GO" id="GO:0005634">
    <property type="term" value="C:nucleus"/>
    <property type="evidence" value="ECO:0007669"/>
    <property type="project" value="UniProtKB-SubCell"/>
</dbReference>
<keyword evidence="11" id="KW-0137">Centromere</keyword>
<keyword evidence="4" id="KW-0158">Chromosome</keyword>
<evidence type="ECO:0000256" key="4">
    <source>
        <dbReference type="ARBA" id="ARBA00022454"/>
    </source>
</evidence>
<evidence type="ECO:0000256" key="3">
    <source>
        <dbReference type="ARBA" id="ARBA00005498"/>
    </source>
</evidence>
<dbReference type="Pfam" id="PF18595">
    <property type="entry name" value="Nuf2_DHR10-like"/>
    <property type="match status" value="1"/>
</dbReference>
<dbReference type="InterPro" id="IPR038275">
    <property type="entry name" value="Nuf2_N_sf"/>
</dbReference>
<keyword evidence="7" id="KW-0995">Kinetochore</keyword>
<feature type="coiled-coil region" evidence="12">
    <location>
        <begin position="357"/>
        <end position="430"/>
    </location>
</feature>
<evidence type="ECO:0000256" key="10">
    <source>
        <dbReference type="ARBA" id="ARBA00023306"/>
    </source>
</evidence>
<reference evidence="15" key="1">
    <citation type="submission" date="2020-10" db="EMBL/GenBank/DDBJ databases">
        <title>Unveiling of a novel bifunctional photoreceptor, Dualchrome1, isolated from a cosmopolitan green alga.</title>
        <authorList>
            <person name="Suzuki S."/>
            <person name="Kawachi M."/>
        </authorList>
    </citation>
    <scope>NUCLEOTIDE SEQUENCE</scope>
    <source>
        <strain evidence="15">NIES 2893</strain>
    </source>
</reference>
<dbReference type="GO" id="GO:0045132">
    <property type="term" value="P:meiotic chromosome segregation"/>
    <property type="evidence" value="ECO:0007669"/>
    <property type="project" value="TreeGrafter"/>
</dbReference>
<evidence type="ECO:0000256" key="9">
    <source>
        <dbReference type="ARBA" id="ARBA00023242"/>
    </source>
</evidence>
<keyword evidence="5" id="KW-0132">Cell division</keyword>
<dbReference type="Pfam" id="PF03800">
    <property type="entry name" value="Nuf2"/>
    <property type="match status" value="1"/>
</dbReference>
<evidence type="ECO:0000259" key="14">
    <source>
        <dbReference type="Pfam" id="PF18595"/>
    </source>
</evidence>
<evidence type="ECO:0000313" key="15">
    <source>
        <dbReference type="EMBL" id="GHP07139.1"/>
    </source>
</evidence>
<gene>
    <name evidence="15" type="ORF">PPROV_000588200</name>
</gene>
<dbReference type="PANTHER" id="PTHR21650:SF2">
    <property type="entry name" value="KINETOCHORE PROTEIN NUF2"/>
    <property type="match status" value="1"/>
</dbReference>
<name>A0A830HQ31_9CHLO</name>
<keyword evidence="10" id="KW-0131">Cell cycle</keyword>
<dbReference type="GO" id="GO:0051315">
    <property type="term" value="P:attachment of mitotic spindle microtubules to kinetochore"/>
    <property type="evidence" value="ECO:0007669"/>
    <property type="project" value="TreeGrafter"/>
</dbReference>
<dbReference type="PANTHER" id="PTHR21650">
    <property type="entry name" value="MEMBRALIN/KINETOCHORE PROTEIN NUF2"/>
    <property type="match status" value="1"/>
</dbReference>
<feature type="coiled-coil region" evidence="12">
    <location>
        <begin position="126"/>
        <end position="230"/>
    </location>
</feature>
<evidence type="ECO:0008006" key="17">
    <source>
        <dbReference type="Google" id="ProtNLM"/>
    </source>
</evidence>
<dbReference type="GO" id="GO:0051301">
    <property type="term" value="P:cell division"/>
    <property type="evidence" value="ECO:0007669"/>
    <property type="project" value="UniProtKB-KW"/>
</dbReference>
<comment type="subcellular location">
    <subcellularLocation>
        <location evidence="2">Chromosome</location>
        <location evidence="2">Centromere</location>
        <location evidence="2">Kinetochore</location>
    </subcellularLocation>
    <subcellularLocation>
        <location evidence="1">Nucleus</location>
    </subcellularLocation>
</comment>
<sequence length="444" mass="49232">MSYSFPILTNAEILACLSELDVPLSEVELTKPGYEIARPMYESITVLLCGVSREEMQTPAFNAIASLGDFPELHEESLANLAFVRNLVKLLEASGVSDFSLKDIYKPDYTRLRRNLSAIINFAKFREEKLATYVELQEEAEATLEKKAALDAKAAELRAEIARIRASHQAEASQTAEVLEAAENLRTQVADAQKNRETLEAANETTRSSIAALADKTNAAKDELSRHEARKAFLQDSVVTSPDKLTREISDLENAIERERTSVGELDKTLRNLNHKGDLYAKASREIGKCVKLMEEAESEIKKHKEVSRSVKSIQAKLGENEEEVFKLTAAANHMKRQESALSERLTRLGKQGNLKKESAASALNEAKADLTSVESDVGMSASKLEEYEAHVRKTTSMIRELQASHEAEASKILEQYHQLRQQVKDYNASLIGSFASGDNALTA</sequence>
<comment type="similarity">
    <text evidence="3">Belongs to the NUF2 family.</text>
</comment>
<evidence type="ECO:0000256" key="6">
    <source>
        <dbReference type="ARBA" id="ARBA00022776"/>
    </source>
</evidence>
<evidence type="ECO:0000256" key="12">
    <source>
        <dbReference type="SAM" id="Coils"/>
    </source>
</evidence>
<protein>
    <recommendedName>
        <fullName evidence="17">Kinetochore protein NUF2</fullName>
    </recommendedName>
</protein>
<evidence type="ECO:0000313" key="16">
    <source>
        <dbReference type="Proteomes" id="UP000660262"/>
    </source>
</evidence>
<dbReference type="GO" id="GO:0031262">
    <property type="term" value="C:Ndc80 complex"/>
    <property type="evidence" value="ECO:0007669"/>
    <property type="project" value="InterPro"/>
</dbReference>
<keyword evidence="8 12" id="KW-0175">Coiled coil</keyword>
<keyword evidence="16" id="KW-1185">Reference proteome</keyword>
<dbReference type="EMBL" id="BNJQ01000015">
    <property type="protein sequence ID" value="GHP07139.1"/>
    <property type="molecule type" value="Genomic_DNA"/>
</dbReference>